<accession>A0AAV4ZZZ5</accession>
<gene>
    <name evidence="1" type="ORF">Clacol_000073</name>
</gene>
<evidence type="ECO:0000313" key="1">
    <source>
        <dbReference type="EMBL" id="GJJ05886.1"/>
    </source>
</evidence>
<dbReference type="EMBL" id="BPWL01000001">
    <property type="protein sequence ID" value="GJJ05886.1"/>
    <property type="molecule type" value="Genomic_DNA"/>
</dbReference>
<evidence type="ECO:0000313" key="2">
    <source>
        <dbReference type="Proteomes" id="UP001050691"/>
    </source>
</evidence>
<comment type="caution">
    <text evidence="1">The sequence shown here is derived from an EMBL/GenBank/DDBJ whole genome shotgun (WGS) entry which is preliminary data.</text>
</comment>
<name>A0AAV4ZZZ5_9AGAM</name>
<proteinExistence type="predicted"/>
<sequence length="212" mass="24456">MQKDYRYILRVPTASTIYPRATVEESISALDDVNRSLPTDKSFPEEIRLLINEEVRTNTTYERIHSTWISLTYRPDFFGGTPREELSYDKIKKSFYISPDLYATWNERQAGTKVALNEVASAADVLYRLRCYFPNILTQPTDGYKCIWLAGVQHNQTGLILMLNEHKAAVSVYIVQSDRSIDFANAEPAFTTDVIELLSTLFKMEEDSRRFT</sequence>
<keyword evidence="2" id="KW-1185">Reference proteome</keyword>
<organism evidence="1 2">
    <name type="scientific">Clathrus columnatus</name>
    <dbReference type="NCBI Taxonomy" id="1419009"/>
    <lineage>
        <taxon>Eukaryota</taxon>
        <taxon>Fungi</taxon>
        <taxon>Dikarya</taxon>
        <taxon>Basidiomycota</taxon>
        <taxon>Agaricomycotina</taxon>
        <taxon>Agaricomycetes</taxon>
        <taxon>Phallomycetidae</taxon>
        <taxon>Phallales</taxon>
        <taxon>Clathraceae</taxon>
        <taxon>Clathrus</taxon>
    </lineage>
</organism>
<dbReference type="AlphaFoldDB" id="A0AAV4ZZZ5"/>
<dbReference type="Proteomes" id="UP001050691">
    <property type="component" value="Unassembled WGS sequence"/>
</dbReference>
<protein>
    <submittedName>
        <fullName evidence="1">Uncharacterized protein</fullName>
    </submittedName>
</protein>
<reference evidence="1" key="1">
    <citation type="submission" date="2021-10" db="EMBL/GenBank/DDBJ databases">
        <title>De novo Genome Assembly of Clathrus columnatus (Basidiomycota, Fungi) Using Illumina and Nanopore Sequence Data.</title>
        <authorList>
            <person name="Ogiso-Tanaka E."/>
            <person name="Itagaki H."/>
            <person name="Hosoya T."/>
            <person name="Hosaka K."/>
        </authorList>
    </citation>
    <scope>NUCLEOTIDE SEQUENCE</scope>
    <source>
        <strain evidence="1">MO-923</strain>
    </source>
</reference>